<keyword evidence="4" id="KW-1185">Reference proteome</keyword>
<dbReference type="EMBL" id="JANJOU010000016">
    <property type="protein sequence ID" value="MCR0983798.1"/>
    <property type="molecule type" value="Genomic_DNA"/>
</dbReference>
<name>A0ABT1X6R6_9PROT</name>
<gene>
    <name evidence="3" type="ORF">NRP21_17220</name>
</gene>
<dbReference type="Pfam" id="PF02746">
    <property type="entry name" value="MR_MLE_N"/>
    <property type="match status" value="1"/>
</dbReference>
<feature type="domain" description="Mandelate racemase/muconate lactonizing enzyme C-terminal" evidence="2">
    <location>
        <begin position="147"/>
        <end position="239"/>
    </location>
</feature>
<dbReference type="RefSeq" id="WP_257717463.1">
    <property type="nucleotide sequence ID" value="NZ_JANJOU010000016.1"/>
</dbReference>
<keyword evidence="1" id="KW-0456">Lyase</keyword>
<dbReference type="Gene3D" id="3.30.390.10">
    <property type="entry name" value="Enolase-like, N-terminal domain"/>
    <property type="match status" value="1"/>
</dbReference>
<dbReference type="PANTHER" id="PTHR48080:SF2">
    <property type="entry name" value="D-GALACTONATE DEHYDRATASE"/>
    <property type="match status" value="1"/>
</dbReference>
<dbReference type="InterPro" id="IPR018110">
    <property type="entry name" value="Mandel_Rmase/mucon_lact_enz_CS"/>
</dbReference>
<dbReference type="SMART" id="SM00922">
    <property type="entry name" value="MR_MLE"/>
    <property type="match status" value="1"/>
</dbReference>
<evidence type="ECO:0000259" key="2">
    <source>
        <dbReference type="SMART" id="SM00922"/>
    </source>
</evidence>
<dbReference type="InterPro" id="IPR029017">
    <property type="entry name" value="Enolase-like_N"/>
</dbReference>
<dbReference type="InterPro" id="IPR013341">
    <property type="entry name" value="Mandelate_racemase_N_dom"/>
</dbReference>
<organism evidence="3 4">
    <name type="scientific">Roseomonas populi</name>
    <dbReference type="NCBI Taxonomy" id="3121582"/>
    <lineage>
        <taxon>Bacteria</taxon>
        <taxon>Pseudomonadati</taxon>
        <taxon>Pseudomonadota</taxon>
        <taxon>Alphaproteobacteria</taxon>
        <taxon>Acetobacterales</taxon>
        <taxon>Roseomonadaceae</taxon>
        <taxon>Roseomonas</taxon>
    </lineage>
</organism>
<dbReference type="PROSITE" id="PS00908">
    <property type="entry name" value="MR_MLE_1"/>
    <property type="match status" value="1"/>
</dbReference>
<proteinExistence type="predicted"/>
<dbReference type="InterPro" id="IPR013342">
    <property type="entry name" value="Mandelate_racemase_C"/>
</dbReference>
<accession>A0ABT1X6R6</accession>
<dbReference type="InterPro" id="IPR034593">
    <property type="entry name" value="DgoD-like"/>
</dbReference>
<sequence length="364" mass="38957">MIIRSVQAVTLALPFEVGGPKPRFAGRPREFVHMILVRVETADGLVGWGEAFSHVAWEATAAAVTHNIAPVAIGRDATDIEGTIGALRQVFHLFGRTGAIVFALSGLEIALWDLAGKRAGQPVSTLLGGARRDRLPAYASLMRYGDPELVARNAAEAVRRGYSMVKLHEIREAEVRAAREAMGPDVPLTVDTNCPWTVEEAIAVARRFAPYDLLWLEEPVWPPEDYAGLARVRQEGGLRIATGENACNSFEFEALLRAGAADVVQPSVTKIGGIGEWWRAANRARASGVTVAAHSPYFGPGLLASMHLAAAMEGEVPIEIHWCELGASPFGDSVCPEGGMLTVPSGPGLGRDPDPAVLRTFTVV</sequence>
<dbReference type="SUPFAM" id="SSF54826">
    <property type="entry name" value="Enolase N-terminal domain-like"/>
    <property type="match status" value="1"/>
</dbReference>
<evidence type="ECO:0000313" key="4">
    <source>
        <dbReference type="Proteomes" id="UP001524642"/>
    </source>
</evidence>
<dbReference type="SUPFAM" id="SSF51604">
    <property type="entry name" value="Enolase C-terminal domain-like"/>
    <property type="match status" value="1"/>
</dbReference>
<dbReference type="InterPro" id="IPR029065">
    <property type="entry name" value="Enolase_C-like"/>
</dbReference>
<comment type="caution">
    <text evidence="3">The sequence shown here is derived from an EMBL/GenBank/DDBJ whole genome shotgun (WGS) entry which is preliminary data.</text>
</comment>
<dbReference type="InterPro" id="IPR036849">
    <property type="entry name" value="Enolase-like_C_sf"/>
</dbReference>
<dbReference type="PANTHER" id="PTHR48080">
    <property type="entry name" value="D-GALACTONATE DEHYDRATASE-RELATED"/>
    <property type="match status" value="1"/>
</dbReference>
<dbReference type="SFLD" id="SFLDS00001">
    <property type="entry name" value="Enolase"/>
    <property type="match status" value="1"/>
</dbReference>
<dbReference type="Gene3D" id="3.20.20.120">
    <property type="entry name" value="Enolase-like C-terminal domain"/>
    <property type="match status" value="1"/>
</dbReference>
<dbReference type="Proteomes" id="UP001524642">
    <property type="component" value="Unassembled WGS sequence"/>
</dbReference>
<dbReference type="CDD" id="cd03316">
    <property type="entry name" value="MR_like"/>
    <property type="match status" value="1"/>
</dbReference>
<reference evidence="3 4" key="1">
    <citation type="submission" date="2022-06" db="EMBL/GenBank/DDBJ databases">
        <title>Roseomonas CN29.</title>
        <authorList>
            <person name="Cheng Y."/>
            <person name="He X."/>
        </authorList>
    </citation>
    <scope>NUCLEOTIDE SEQUENCE [LARGE SCALE GENOMIC DNA]</scope>
    <source>
        <strain evidence="3 4">CN29</strain>
    </source>
</reference>
<dbReference type="PROSITE" id="PS00909">
    <property type="entry name" value="MR_MLE_2"/>
    <property type="match status" value="1"/>
</dbReference>
<evidence type="ECO:0000313" key="3">
    <source>
        <dbReference type="EMBL" id="MCR0983798.1"/>
    </source>
</evidence>
<protein>
    <submittedName>
        <fullName evidence="3">Mandelate racemase/muconate lactonizing enzyme family protein</fullName>
    </submittedName>
</protein>
<dbReference type="Pfam" id="PF13378">
    <property type="entry name" value="MR_MLE_C"/>
    <property type="match status" value="1"/>
</dbReference>
<evidence type="ECO:0000256" key="1">
    <source>
        <dbReference type="ARBA" id="ARBA00023239"/>
    </source>
</evidence>